<evidence type="ECO:0000256" key="6">
    <source>
        <dbReference type="ARBA" id="ARBA00023136"/>
    </source>
</evidence>
<sequence length="496" mass="50615">MPTDLVGAALPLFVAVPILLAGLLVGVRLPSAGRQAVLVVGLAAHVSASALLLSTVASGPPIVHRVGLWPAELAIPFVADAFGALMLVLTGAMTLTCAVFAVASRTADQPFFAPLVLVITAGVSGAVLTGDLFNLFVFVELMLLPSYALVILAHRGLGLRMQLTATRIYVAVNLLTSTLLLVGVGVIYATLGTVNIAALAGRGTESVGGTLGSVIVIAALAIKAGTVPAHGWVVRTYPHMSPAITALFSGLHTKVAVYGLFRFYSVVFDGGREWSGAALAIVAVSMVVAVVGSLGEQHGLAVMSFHLVAQLGFILLGLALYTPAALTAGVFYLVYSTITKTSLFLSLGAVELTYGRRRLGQVSGLLRRDPVTAAVFGAAALSMVGIPPFAGFVAKVALVTAAWDAGAWVAVVVALLVSVLTLVSLLQVWGALFLGEPTADEYAEGTLIPGRLIAPAAVLAIAALALGIGGEPLLQLASHIAAGLIDPAAYVKGVLG</sequence>
<protein>
    <submittedName>
        <fullName evidence="10">Monovalent cation/H+ antiporter subunit D family protein</fullName>
    </submittedName>
</protein>
<dbReference type="GO" id="GO:0008137">
    <property type="term" value="F:NADH dehydrogenase (ubiquinone) activity"/>
    <property type="evidence" value="ECO:0007669"/>
    <property type="project" value="InterPro"/>
</dbReference>
<comment type="subcellular location">
    <subcellularLocation>
        <location evidence="1">Cell membrane</location>
        <topology evidence="1">Multi-pass membrane protein</topology>
    </subcellularLocation>
    <subcellularLocation>
        <location evidence="7">Membrane</location>
        <topology evidence="7">Multi-pass membrane protein</topology>
    </subcellularLocation>
</comment>
<feature type="transmembrane region" description="Helical" evidence="8">
    <location>
        <begin position="37"/>
        <end position="57"/>
    </location>
</feature>
<comment type="caution">
    <text evidence="10">The sequence shown here is derived from an EMBL/GenBank/DDBJ whole genome shotgun (WGS) entry which is preliminary data.</text>
</comment>
<feature type="transmembrane region" description="Helical" evidence="8">
    <location>
        <begin position="6"/>
        <end position="25"/>
    </location>
</feature>
<feature type="domain" description="NADH:quinone oxidoreductase/Mrp antiporter transmembrane" evidence="9">
    <location>
        <begin position="130"/>
        <end position="421"/>
    </location>
</feature>
<dbReference type="GO" id="GO:0042773">
    <property type="term" value="P:ATP synthesis coupled electron transport"/>
    <property type="evidence" value="ECO:0007669"/>
    <property type="project" value="InterPro"/>
</dbReference>
<feature type="transmembrane region" description="Helical" evidence="8">
    <location>
        <begin position="110"/>
        <end position="129"/>
    </location>
</feature>
<evidence type="ECO:0000256" key="2">
    <source>
        <dbReference type="ARBA" id="ARBA00005346"/>
    </source>
</evidence>
<feature type="transmembrane region" description="Helical" evidence="8">
    <location>
        <begin position="169"/>
        <end position="191"/>
    </location>
</feature>
<reference evidence="10 11" key="1">
    <citation type="submission" date="2019-01" db="EMBL/GenBank/DDBJ databases">
        <title>Lactibacter flavus gen. nov., sp. nov., a novel bacterium of the family Propionibacteriaceae isolated from raw milk and dairy products.</title>
        <authorList>
            <person name="Huptas C."/>
            <person name="Wenning M."/>
            <person name="Breitenwieser F."/>
            <person name="Doll E."/>
            <person name="Von Neubeck M."/>
            <person name="Busse H.-J."/>
            <person name="Scherer S."/>
        </authorList>
    </citation>
    <scope>NUCLEOTIDE SEQUENCE [LARGE SCALE GENOMIC DNA]</scope>
    <source>
        <strain evidence="10 11">DSM 22130</strain>
    </source>
</reference>
<feature type="transmembrane region" description="Helical" evidence="8">
    <location>
        <begin position="371"/>
        <end position="394"/>
    </location>
</feature>
<accession>A0A4Q9KLG3</accession>
<feature type="transmembrane region" description="Helical" evidence="8">
    <location>
        <begin position="406"/>
        <end position="434"/>
    </location>
</feature>
<feature type="transmembrane region" description="Helical" evidence="8">
    <location>
        <begin position="307"/>
        <end position="324"/>
    </location>
</feature>
<dbReference type="Pfam" id="PF00361">
    <property type="entry name" value="Proton_antipo_M"/>
    <property type="match status" value="1"/>
</dbReference>
<dbReference type="InterPro" id="IPR003918">
    <property type="entry name" value="NADH_UbQ_OxRdtase"/>
</dbReference>
<dbReference type="PRINTS" id="PR01437">
    <property type="entry name" value="NUOXDRDTASE4"/>
</dbReference>
<evidence type="ECO:0000259" key="9">
    <source>
        <dbReference type="Pfam" id="PF00361"/>
    </source>
</evidence>
<keyword evidence="5 8" id="KW-1133">Transmembrane helix</keyword>
<feature type="transmembrane region" description="Helical" evidence="8">
    <location>
        <begin position="77"/>
        <end position="103"/>
    </location>
</feature>
<dbReference type="OrthoDB" id="9768329at2"/>
<dbReference type="InterPro" id="IPR001750">
    <property type="entry name" value="ND/Mrp_TM"/>
</dbReference>
<dbReference type="PANTHER" id="PTHR42703:SF1">
    <property type="entry name" value="NA(+)_H(+) ANTIPORTER SUBUNIT D1"/>
    <property type="match status" value="1"/>
</dbReference>
<feature type="transmembrane region" description="Helical" evidence="8">
    <location>
        <begin position="246"/>
        <end position="264"/>
    </location>
</feature>
<keyword evidence="3" id="KW-1003">Cell membrane</keyword>
<comment type="similarity">
    <text evidence="2">Belongs to the CPA3 antiporters (TC 2.A.63) subunit D family.</text>
</comment>
<dbReference type="PANTHER" id="PTHR42703">
    <property type="entry name" value="NADH DEHYDROGENASE"/>
    <property type="match status" value="1"/>
</dbReference>
<evidence type="ECO:0000313" key="11">
    <source>
        <dbReference type="Proteomes" id="UP000291933"/>
    </source>
</evidence>
<dbReference type="EMBL" id="SDMR01000013">
    <property type="protein sequence ID" value="TBT94489.1"/>
    <property type="molecule type" value="Genomic_DNA"/>
</dbReference>
<dbReference type="InterPro" id="IPR050586">
    <property type="entry name" value="CPA3_Na-H_Antiporter_D"/>
</dbReference>
<proteinExistence type="inferred from homology"/>
<keyword evidence="4 7" id="KW-0812">Transmembrane</keyword>
<feature type="transmembrane region" description="Helical" evidence="8">
    <location>
        <begin position="330"/>
        <end position="350"/>
    </location>
</feature>
<evidence type="ECO:0000256" key="5">
    <source>
        <dbReference type="ARBA" id="ARBA00022989"/>
    </source>
</evidence>
<dbReference type="Proteomes" id="UP000291933">
    <property type="component" value="Unassembled WGS sequence"/>
</dbReference>
<feature type="transmembrane region" description="Helical" evidence="8">
    <location>
        <begin position="446"/>
        <end position="468"/>
    </location>
</feature>
<feature type="transmembrane region" description="Helical" evidence="8">
    <location>
        <begin position="211"/>
        <end position="234"/>
    </location>
</feature>
<evidence type="ECO:0000256" key="1">
    <source>
        <dbReference type="ARBA" id="ARBA00004651"/>
    </source>
</evidence>
<keyword evidence="6 8" id="KW-0472">Membrane</keyword>
<feature type="transmembrane region" description="Helical" evidence="8">
    <location>
        <begin position="135"/>
        <end position="157"/>
    </location>
</feature>
<dbReference type="GO" id="GO:0005886">
    <property type="term" value="C:plasma membrane"/>
    <property type="evidence" value="ECO:0007669"/>
    <property type="project" value="UniProtKB-SubCell"/>
</dbReference>
<evidence type="ECO:0000256" key="4">
    <source>
        <dbReference type="ARBA" id="ARBA00022692"/>
    </source>
</evidence>
<evidence type="ECO:0000256" key="7">
    <source>
        <dbReference type="RuleBase" id="RU000320"/>
    </source>
</evidence>
<evidence type="ECO:0000256" key="3">
    <source>
        <dbReference type="ARBA" id="ARBA00022475"/>
    </source>
</evidence>
<gene>
    <name evidence="10" type="ORF">ET996_10440</name>
</gene>
<dbReference type="AlphaFoldDB" id="A0A4Q9KLG3"/>
<evidence type="ECO:0000256" key="8">
    <source>
        <dbReference type="SAM" id="Phobius"/>
    </source>
</evidence>
<name>A0A4Q9KLG3_PROTD</name>
<organism evidence="10 11">
    <name type="scientific">Propioniciclava tarda</name>
    <dbReference type="NCBI Taxonomy" id="433330"/>
    <lineage>
        <taxon>Bacteria</taxon>
        <taxon>Bacillati</taxon>
        <taxon>Actinomycetota</taxon>
        <taxon>Actinomycetes</taxon>
        <taxon>Propionibacteriales</taxon>
        <taxon>Propionibacteriaceae</taxon>
        <taxon>Propioniciclava</taxon>
    </lineage>
</organism>
<keyword evidence="11" id="KW-1185">Reference proteome</keyword>
<feature type="transmembrane region" description="Helical" evidence="8">
    <location>
        <begin position="276"/>
        <end position="295"/>
    </location>
</feature>
<evidence type="ECO:0000313" key="10">
    <source>
        <dbReference type="EMBL" id="TBT94489.1"/>
    </source>
</evidence>